<dbReference type="PANTHER" id="PTHR33048:SF47">
    <property type="entry name" value="INTEGRAL MEMBRANE PROTEIN-RELATED"/>
    <property type="match status" value="1"/>
</dbReference>
<evidence type="ECO:0000256" key="5">
    <source>
        <dbReference type="ARBA" id="ARBA00038359"/>
    </source>
</evidence>
<dbReference type="EMBL" id="DF977455">
    <property type="protein sequence ID" value="GAP85294.1"/>
    <property type="molecule type" value="Genomic_DNA"/>
</dbReference>
<feature type="transmembrane region" description="Helical" evidence="6">
    <location>
        <begin position="180"/>
        <end position="205"/>
    </location>
</feature>
<evidence type="ECO:0000256" key="3">
    <source>
        <dbReference type="ARBA" id="ARBA00022989"/>
    </source>
</evidence>
<dbReference type="Pfam" id="PF20684">
    <property type="entry name" value="Fung_rhodopsin"/>
    <property type="match status" value="1"/>
</dbReference>
<proteinExistence type="inferred from homology"/>
<evidence type="ECO:0000256" key="1">
    <source>
        <dbReference type="ARBA" id="ARBA00004141"/>
    </source>
</evidence>
<name>A0A1W2TBK8_ROSNE</name>
<dbReference type="GO" id="GO:0016020">
    <property type="term" value="C:membrane"/>
    <property type="evidence" value="ECO:0007669"/>
    <property type="project" value="UniProtKB-SubCell"/>
</dbReference>
<keyword evidence="4 6" id="KW-0472">Membrane</keyword>
<reference evidence="8" key="1">
    <citation type="submission" date="2016-03" db="EMBL/GenBank/DDBJ databases">
        <title>Draft genome sequence of Rosellinia necatrix.</title>
        <authorList>
            <person name="Kanematsu S."/>
        </authorList>
    </citation>
    <scope>NUCLEOTIDE SEQUENCE [LARGE SCALE GENOMIC DNA]</scope>
    <source>
        <strain evidence="8">W97</strain>
    </source>
</reference>
<keyword evidence="2 6" id="KW-0812">Transmembrane</keyword>
<protein>
    <submittedName>
        <fullName evidence="8">Putative integral membrane protein</fullName>
    </submittedName>
</protein>
<organism evidence="8">
    <name type="scientific">Rosellinia necatrix</name>
    <name type="common">White root-rot fungus</name>
    <dbReference type="NCBI Taxonomy" id="77044"/>
    <lineage>
        <taxon>Eukaryota</taxon>
        <taxon>Fungi</taxon>
        <taxon>Dikarya</taxon>
        <taxon>Ascomycota</taxon>
        <taxon>Pezizomycotina</taxon>
        <taxon>Sordariomycetes</taxon>
        <taxon>Xylariomycetidae</taxon>
        <taxon>Xylariales</taxon>
        <taxon>Xylariaceae</taxon>
        <taxon>Rosellinia</taxon>
    </lineage>
</organism>
<feature type="transmembrane region" description="Helical" evidence="6">
    <location>
        <begin position="26"/>
        <end position="46"/>
    </location>
</feature>
<comment type="similarity">
    <text evidence="5">Belongs to the SAT4 family.</text>
</comment>
<feature type="transmembrane region" description="Helical" evidence="6">
    <location>
        <begin position="138"/>
        <end position="160"/>
    </location>
</feature>
<evidence type="ECO:0000313" key="9">
    <source>
        <dbReference type="Proteomes" id="UP000054516"/>
    </source>
</evidence>
<feature type="transmembrane region" description="Helical" evidence="6">
    <location>
        <begin position="217"/>
        <end position="239"/>
    </location>
</feature>
<comment type="subcellular location">
    <subcellularLocation>
        <location evidence="1">Membrane</location>
        <topology evidence="1">Multi-pass membrane protein</topology>
    </subcellularLocation>
</comment>
<accession>A0A1W2TBK8</accession>
<feature type="domain" description="Rhodopsin" evidence="7">
    <location>
        <begin position="43"/>
        <end position="277"/>
    </location>
</feature>
<evidence type="ECO:0000256" key="4">
    <source>
        <dbReference type="ARBA" id="ARBA00023136"/>
    </source>
</evidence>
<feature type="transmembrane region" description="Helical" evidence="6">
    <location>
        <begin position="98"/>
        <end position="126"/>
    </location>
</feature>
<dbReference type="AlphaFoldDB" id="A0A1W2TBK8"/>
<dbReference type="Proteomes" id="UP000054516">
    <property type="component" value="Unassembled WGS sequence"/>
</dbReference>
<dbReference type="InterPro" id="IPR052337">
    <property type="entry name" value="SAT4-like"/>
</dbReference>
<dbReference type="InterPro" id="IPR049326">
    <property type="entry name" value="Rhodopsin_dom_fungi"/>
</dbReference>
<feature type="transmembrane region" description="Helical" evidence="6">
    <location>
        <begin position="251"/>
        <end position="274"/>
    </location>
</feature>
<sequence>MMDLGPLGQGLEWQYNHRHETRVPELVIACTSTAVASIIIIALRVVSRRLLHHRLYLDASDWLVFVAWVFFAAINVSWAVGTMYGIGQHAVAVANIHIVQILVLVSDAAYVLAVTFTKFSVLALYLKAFSTPNLRYCIWGTVVLVAGWGMSGVVVAIFQCASVDYVWRSGVQEVCINLDIWYLTSGIINTITSIIILAMVFPFAWGLLTTKHGKWRVLVALVVGSSACIISIVRLPYSIRASTDDETWDAIPAAIFSVVEITVGMLAISMPTYLPLCEHVFRGGMCGHRIKTHPYNYKENLHMDFYGGDMQNDVNVTSPGTHMGADCGGINVTNHIELVRHTNKSGNWVRVTDEDEEELCTSEEQSQPREPRNNVPC</sequence>
<dbReference type="OrthoDB" id="5278984at2759"/>
<gene>
    <name evidence="8" type="ORF">SAMD00023353_1002320</name>
</gene>
<evidence type="ECO:0000259" key="7">
    <source>
        <dbReference type="Pfam" id="PF20684"/>
    </source>
</evidence>
<keyword evidence="9" id="KW-1185">Reference proteome</keyword>
<evidence type="ECO:0000256" key="2">
    <source>
        <dbReference type="ARBA" id="ARBA00022692"/>
    </source>
</evidence>
<evidence type="ECO:0000313" key="8">
    <source>
        <dbReference type="EMBL" id="GAP85294.1"/>
    </source>
</evidence>
<feature type="transmembrane region" description="Helical" evidence="6">
    <location>
        <begin position="62"/>
        <end position="86"/>
    </location>
</feature>
<evidence type="ECO:0000256" key="6">
    <source>
        <dbReference type="SAM" id="Phobius"/>
    </source>
</evidence>
<keyword evidence="3 6" id="KW-1133">Transmembrane helix</keyword>
<dbReference type="PANTHER" id="PTHR33048">
    <property type="entry name" value="PTH11-LIKE INTEGRAL MEMBRANE PROTEIN (AFU_ORTHOLOGUE AFUA_5G11245)"/>
    <property type="match status" value="1"/>
</dbReference>